<keyword evidence="5 11" id="KW-0210">Decarboxylase</keyword>
<comment type="similarity">
    <text evidence="11">Belongs to the OMP decarboxylase family.</text>
</comment>
<dbReference type="InterPro" id="IPR001754">
    <property type="entry name" value="OMPdeCOase_dom"/>
</dbReference>
<dbReference type="PaxDb" id="1123384-AJ81_06080"/>
<dbReference type="STRING" id="1123384.AJ81_06080"/>
<proteinExistence type="inferred from homology"/>
<gene>
    <name evidence="13" type="ORF">AJ81_06080</name>
</gene>
<protein>
    <recommendedName>
        <fullName evidence="4 11">Orotidine 5'-phosphate decarboxylase</fullName>
        <ecNumber evidence="3 11">4.1.1.23</ecNumber>
    </recommendedName>
</protein>
<evidence type="ECO:0000256" key="6">
    <source>
        <dbReference type="ARBA" id="ARBA00022975"/>
    </source>
</evidence>
<dbReference type="InterPro" id="IPR011060">
    <property type="entry name" value="RibuloseP-bd_barrel"/>
</dbReference>
<dbReference type="InterPro" id="IPR018089">
    <property type="entry name" value="OMPdecase_AS"/>
</dbReference>
<dbReference type="PATRIC" id="fig|1123384.7.peg.1218"/>
<evidence type="ECO:0000256" key="7">
    <source>
        <dbReference type="ARBA" id="ARBA00023239"/>
    </source>
</evidence>
<evidence type="ECO:0000256" key="1">
    <source>
        <dbReference type="ARBA" id="ARBA00002356"/>
    </source>
</evidence>
<dbReference type="UniPathway" id="UPA00070">
    <property type="reaction ID" value="UER00120"/>
</dbReference>
<comment type="pathway">
    <text evidence="2 11">Pyrimidine metabolism; UMP biosynthesis via de novo pathway; UMP from orotate: step 2/2.</text>
</comment>
<evidence type="ECO:0000259" key="12">
    <source>
        <dbReference type="SMART" id="SM00934"/>
    </source>
</evidence>
<dbReference type="GO" id="GO:0005829">
    <property type="term" value="C:cytosol"/>
    <property type="evidence" value="ECO:0007669"/>
    <property type="project" value="TreeGrafter"/>
</dbReference>
<feature type="binding site" evidence="10">
    <location>
        <position position="108"/>
    </location>
    <ligand>
        <name>substrate</name>
    </ligand>
</feature>
<feature type="active site" description="For OMPdecase activity" evidence="9">
    <location>
        <position position="54"/>
    </location>
</feature>
<dbReference type="PROSITE" id="PS00156">
    <property type="entry name" value="OMPDECASE"/>
    <property type="match status" value="1"/>
</dbReference>
<organism evidence="13 14">
    <name type="scientific">Pseudothermotoga hypogea DSM 11164 = NBRC 106472</name>
    <dbReference type="NCBI Taxonomy" id="1123384"/>
    <lineage>
        <taxon>Bacteria</taxon>
        <taxon>Thermotogati</taxon>
        <taxon>Thermotogota</taxon>
        <taxon>Thermotogae</taxon>
        <taxon>Thermotogales</taxon>
        <taxon>Thermotogaceae</taxon>
        <taxon>Pseudothermotoga</taxon>
    </lineage>
</organism>
<dbReference type="KEGG" id="phy:AJ81_06080"/>
<evidence type="ECO:0000256" key="4">
    <source>
        <dbReference type="ARBA" id="ARBA00021923"/>
    </source>
</evidence>
<dbReference type="EC" id="4.1.1.23" evidence="3 11"/>
<feature type="domain" description="Orotidine 5'-phosphate decarboxylase" evidence="12">
    <location>
        <begin position="4"/>
        <end position="198"/>
    </location>
</feature>
<evidence type="ECO:0000256" key="10">
    <source>
        <dbReference type="PIRSR" id="PIRSR614732-2"/>
    </source>
</evidence>
<evidence type="ECO:0000256" key="3">
    <source>
        <dbReference type="ARBA" id="ARBA00012321"/>
    </source>
</evidence>
<evidence type="ECO:0000256" key="2">
    <source>
        <dbReference type="ARBA" id="ARBA00004861"/>
    </source>
</evidence>
<feature type="binding site" evidence="10">
    <location>
        <position position="182"/>
    </location>
    <ligand>
        <name>substrate</name>
    </ligand>
</feature>
<dbReference type="Pfam" id="PF00215">
    <property type="entry name" value="OMPdecase"/>
    <property type="match status" value="1"/>
</dbReference>
<name>A0A0X1KRM9_9THEM</name>
<dbReference type="SMART" id="SM00934">
    <property type="entry name" value="OMPdecase"/>
    <property type="match status" value="1"/>
</dbReference>
<feature type="binding site" evidence="10">
    <location>
        <position position="163"/>
    </location>
    <ligand>
        <name>substrate</name>
    </ligand>
</feature>
<evidence type="ECO:0000313" key="14">
    <source>
        <dbReference type="Proteomes" id="UP000077469"/>
    </source>
</evidence>
<evidence type="ECO:0000256" key="5">
    <source>
        <dbReference type="ARBA" id="ARBA00022793"/>
    </source>
</evidence>
<evidence type="ECO:0000256" key="11">
    <source>
        <dbReference type="RuleBase" id="RU000512"/>
    </source>
</evidence>
<evidence type="ECO:0000256" key="8">
    <source>
        <dbReference type="ARBA" id="ARBA00049157"/>
    </source>
</evidence>
<dbReference type="GO" id="GO:0004590">
    <property type="term" value="F:orotidine-5'-phosphate decarboxylase activity"/>
    <property type="evidence" value="ECO:0007669"/>
    <property type="project" value="UniProtKB-EC"/>
</dbReference>
<feature type="active site" description="For OMPdecase activity" evidence="9">
    <location>
        <position position="59"/>
    </location>
</feature>
<dbReference type="Proteomes" id="UP000077469">
    <property type="component" value="Chromosome"/>
</dbReference>
<dbReference type="PANTHER" id="PTHR32119">
    <property type="entry name" value="OROTIDINE 5'-PHOSPHATE DECARBOXYLASE"/>
    <property type="match status" value="1"/>
</dbReference>
<comment type="catalytic activity">
    <reaction evidence="8 11">
        <text>orotidine 5'-phosphate + H(+) = UMP + CO2</text>
        <dbReference type="Rhea" id="RHEA:11596"/>
        <dbReference type="ChEBI" id="CHEBI:15378"/>
        <dbReference type="ChEBI" id="CHEBI:16526"/>
        <dbReference type="ChEBI" id="CHEBI:57538"/>
        <dbReference type="ChEBI" id="CHEBI:57865"/>
        <dbReference type="EC" id="4.1.1.23"/>
    </reaction>
</comment>
<comment type="function">
    <text evidence="1">Catalyzes the decarboxylation of orotidine 5'-monophosphate (OMP) to uridine 5'-monophosphate (UMP).</text>
</comment>
<sequence length="204" mass="22693">MKLHLVLSLDMDEPLSFIDRFGSFEYVKVGHNLASLGKSVFDELAKRNLKAILDLKFVDIPSTIARSIKAWDHPSIVGFTMHAAAGIESVKAALESTEKLIFVVVKLTSIEGSLEDYATQVESLRLLGCSFVLPGSWAMKLRKKISGKILVPGVRMERGADDQKDVVSLEQIKKVADFAVIGREVYKSQDPKATMEKMRRFVHA</sequence>
<dbReference type="CDD" id="cd04725">
    <property type="entry name" value="OMP_decarboxylase_like"/>
    <property type="match status" value="1"/>
</dbReference>
<evidence type="ECO:0000256" key="9">
    <source>
        <dbReference type="PIRSR" id="PIRSR614732-1"/>
    </source>
</evidence>
<dbReference type="EMBL" id="CP007141">
    <property type="protein sequence ID" value="AJC73834.1"/>
    <property type="molecule type" value="Genomic_DNA"/>
</dbReference>
<evidence type="ECO:0000313" key="13">
    <source>
        <dbReference type="EMBL" id="AJC73834.1"/>
    </source>
</evidence>
<dbReference type="InterPro" id="IPR014732">
    <property type="entry name" value="OMPdecase"/>
</dbReference>
<dbReference type="GO" id="GO:0044205">
    <property type="term" value="P:'de novo' UMP biosynthetic process"/>
    <property type="evidence" value="ECO:0007669"/>
    <property type="project" value="UniProtKB-UniPathway"/>
</dbReference>
<reference evidence="13 14" key="1">
    <citation type="submission" date="2014-01" db="EMBL/GenBank/DDBJ databases">
        <title>Genome sequencing of Thermotog hypogea.</title>
        <authorList>
            <person name="Zhang X."/>
            <person name="Alvare G."/>
            <person name="Fristensky B."/>
            <person name="Chen L."/>
            <person name="Suen T."/>
            <person name="Chen Q."/>
            <person name="Ma K."/>
        </authorList>
    </citation>
    <scope>NUCLEOTIDE SEQUENCE [LARGE SCALE GENOMIC DNA]</scope>
    <source>
        <strain evidence="13 14">DSM 11164</strain>
    </source>
</reference>
<keyword evidence="7 11" id="KW-0456">Lyase</keyword>
<keyword evidence="6 11" id="KW-0665">Pyrimidine biosynthesis</keyword>
<dbReference type="AlphaFoldDB" id="A0A0X1KRM9"/>
<keyword evidence="14" id="KW-1185">Reference proteome</keyword>
<feature type="binding site" evidence="10">
    <location>
        <position position="28"/>
    </location>
    <ligand>
        <name>substrate</name>
    </ligand>
</feature>
<accession>A0A0X1KRM9</accession>
<feature type="binding site" evidence="10">
    <location>
        <position position="10"/>
    </location>
    <ligand>
        <name>substrate</name>
    </ligand>
</feature>
<feature type="binding site" evidence="10">
    <location>
        <position position="155"/>
    </location>
    <ligand>
        <name>substrate</name>
    </ligand>
</feature>
<dbReference type="GO" id="GO:0006207">
    <property type="term" value="P:'de novo' pyrimidine nucleobase biosynthetic process"/>
    <property type="evidence" value="ECO:0007669"/>
    <property type="project" value="InterPro"/>
</dbReference>
<dbReference type="SUPFAM" id="SSF51366">
    <property type="entry name" value="Ribulose-phoshate binding barrel"/>
    <property type="match status" value="1"/>
</dbReference>
<dbReference type="InterPro" id="IPR013785">
    <property type="entry name" value="Aldolase_TIM"/>
</dbReference>
<feature type="binding site" evidence="10">
    <location>
        <position position="183"/>
    </location>
    <ligand>
        <name>substrate</name>
    </ligand>
</feature>
<dbReference type="PANTHER" id="PTHR32119:SF2">
    <property type="entry name" value="OROTIDINE 5'-PHOSPHATE DECARBOXYLASE"/>
    <property type="match status" value="1"/>
</dbReference>
<dbReference type="Gene3D" id="3.20.20.70">
    <property type="entry name" value="Aldolase class I"/>
    <property type="match status" value="1"/>
</dbReference>
<feature type="active site" description="For OMPdecase activity" evidence="9">
    <location>
        <position position="56"/>
    </location>
</feature>
<dbReference type="NCBIfam" id="TIGR01740">
    <property type="entry name" value="pyrF"/>
    <property type="match status" value="1"/>
</dbReference>